<dbReference type="Gene3D" id="3.10.350.10">
    <property type="entry name" value="LysM domain"/>
    <property type="match status" value="1"/>
</dbReference>
<dbReference type="KEGG" id="asoc:CB4_03109"/>
<keyword evidence="2" id="KW-1133">Transmembrane helix</keyword>
<dbReference type="InterPro" id="IPR018392">
    <property type="entry name" value="LysM"/>
</dbReference>
<dbReference type="Proteomes" id="UP000217696">
    <property type="component" value="Chromosome"/>
</dbReference>
<feature type="region of interest" description="Disordered" evidence="1">
    <location>
        <begin position="25"/>
        <end position="48"/>
    </location>
</feature>
<name>A0A0U4NJJ2_9BACL</name>
<dbReference type="PROSITE" id="PS51782">
    <property type="entry name" value="LYSM"/>
    <property type="match status" value="1"/>
</dbReference>
<feature type="compositionally biased region" description="Pro residues" evidence="1">
    <location>
        <begin position="113"/>
        <end position="158"/>
    </location>
</feature>
<accession>A0A0U4NJJ2</accession>
<keyword evidence="4" id="KW-1185">Reference proteome</keyword>
<proteinExistence type="predicted"/>
<dbReference type="SUPFAM" id="SSF54106">
    <property type="entry name" value="LysM domain"/>
    <property type="match status" value="1"/>
</dbReference>
<organism evidence="3 4">
    <name type="scientific">Aneurinibacillus soli</name>
    <dbReference type="NCBI Taxonomy" id="1500254"/>
    <lineage>
        <taxon>Bacteria</taxon>
        <taxon>Bacillati</taxon>
        <taxon>Bacillota</taxon>
        <taxon>Bacilli</taxon>
        <taxon>Bacillales</taxon>
        <taxon>Paenibacillaceae</taxon>
        <taxon>Aneurinibacillus group</taxon>
        <taxon>Aneurinibacillus</taxon>
    </lineage>
</organism>
<dbReference type="Pfam" id="PF01476">
    <property type="entry name" value="LysM"/>
    <property type="match status" value="1"/>
</dbReference>
<dbReference type="InterPro" id="IPR036779">
    <property type="entry name" value="LysM_dom_sf"/>
</dbReference>
<reference evidence="3 4" key="1">
    <citation type="submission" date="2015-12" db="EMBL/GenBank/DDBJ databases">
        <title>Genome sequence of Aneurinibacillus soli.</title>
        <authorList>
            <person name="Lee J.S."/>
            <person name="Lee K.C."/>
            <person name="Kim K.K."/>
            <person name="Lee B.W."/>
        </authorList>
    </citation>
    <scope>NUCLEOTIDE SEQUENCE [LARGE SCALE GENOMIC DNA]</scope>
    <source>
        <strain evidence="3 4">CB4</strain>
    </source>
</reference>
<evidence type="ECO:0000313" key="3">
    <source>
        <dbReference type="EMBL" id="BAU28932.1"/>
    </source>
</evidence>
<evidence type="ECO:0000256" key="2">
    <source>
        <dbReference type="SAM" id="Phobius"/>
    </source>
</evidence>
<dbReference type="AlphaFoldDB" id="A0A0U4NJJ2"/>
<evidence type="ECO:0000256" key="1">
    <source>
        <dbReference type="SAM" id="MobiDB-lite"/>
    </source>
</evidence>
<feature type="compositionally biased region" description="Basic and acidic residues" evidence="1">
    <location>
        <begin position="33"/>
        <end position="45"/>
    </location>
</feature>
<feature type="region of interest" description="Disordered" evidence="1">
    <location>
        <begin position="96"/>
        <end position="188"/>
    </location>
</feature>
<feature type="compositionally biased region" description="Low complexity" evidence="1">
    <location>
        <begin position="159"/>
        <end position="169"/>
    </location>
</feature>
<evidence type="ECO:0000313" key="4">
    <source>
        <dbReference type="Proteomes" id="UP000217696"/>
    </source>
</evidence>
<keyword evidence="2" id="KW-0812">Transmembrane</keyword>
<protein>
    <submittedName>
        <fullName evidence="3">Uncharacterized protein</fullName>
    </submittedName>
</protein>
<dbReference type="EMBL" id="AP017312">
    <property type="protein sequence ID" value="BAU28932.1"/>
    <property type="molecule type" value="Genomic_DNA"/>
</dbReference>
<gene>
    <name evidence="3" type="ORF">CB4_03109</name>
</gene>
<sequence>MMNEQLHPKHEADQADELRRLIEQTKGAAEQSSELHREEGERAVEPVRTGLLPPRSAVHVKEPLNLVPYYASGAIAIALFAGFGFWWFAGKSEPASAPASTVPQAQAKSAPTPVKPPASVPIPTPAKPPAPAPVPTPAKPPAPAPVPTPAKPPAPSPVPVKVAESASAARPEAVKPVQKSASVSKKKRVIRHRMQAGETLYKLSVRYYGTGKYQFYLARYNNIRNTQNVFVGSTVKIPMPPG</sequence>
<feature type="transmembrane region" description="Helical" evidence="2">
    <location>
        <begin position="69"/>
        <end position="89"/>
    </location>
</feature>
<keyword evidence="2" id="KW-0472">Membrane</keyword>